<gene>
    <name evidence="2" type="ORF">METZ01_LOCUS266585</name>
</gene>
<keyword evidence="1" id="KW-0472">Membrane</keyword>
<feature type="non-terminal residue" evidence="2">
    <location>
        <position position="1"/>
    </location>
</feature>
<protein>
    <submittedName>
        <fullName evidence="2">Uncharacterized protein</fullName>
    </submittedName>
</protein>
<dbReference type="AlphaFoldDB" id="A0A382JT10"/>
<proteinExistence type="predicted"/>
<accession>A0A382JT10</accession>
<feature type="transmembrane region" description="Helical" evidence="1">
    <location>
        <begin position="6"/>
        <end position="25"/>
    </location>
</feature>
<keyword evidence="1" id="KW-0812">Transmembrane</keyword>
<evidence type="ECO:0000256" key="1">
    <source>
        <dbReference type="SAM" id="Phobius"/>
    </source>
</evidence>
<organism evidence="2">
    <name type="scientific">marine metagenome</name>
    <dbReference type="NCBI Taxonomy" id="408172"/>
    <lineage>
        <taxon>unclassified sequences</taxon>
        <taxon>metagenomes</taxon>
        <taxon>ecological metagenomes</taxon>
    </lineage>
</organism>
<keyword evidence="1" id="KW-1133">Transmembrane helix</keyword>
<reference evidence="2" key="1">
    <citation type="submission" date="2018-05" db="EMBL/GenBank/DDBJ databases">
        <authorList>
            <person name="Lanie J.A."/>
            <person name="Ng W.-L."/>
            <person name="Kazmierczak K.M."/>
            <person name="Andrzejewski T.M."/>
            <person name="Davidsen T.M."/>
            <person name="Wayne K.J."/>
            <person name="Tettelin H."/>
            <person name="Glass J.I."/>
            <person name="Rusch D."/>
            <person name="Podicherti R."/>
            <person name="Tsui H.-C.T."/>
            <person name="Winkler M.E."/>
        </authorList>
    </citation>
    <scope>NUCLEOTIDE SEQUENCE</scope>
</reference>
<dbReference type="EMBL" id="UINC01075494">
    <property type="protein sequence ID" value="SVC13731.1"/>
    <property type="molecule type" value="Genomic_DNA"/>
</dbReference>
<evidence type="ECO:0000313" key="2">
    <source>
        <dbReference type="EMBL" id="SVC13731.1"/>
    </source>
</evidence>
<sequence length="123" mass="13463">VRVNTFVAIGAIFAIVGLLGLTYIFPNMMCISGQDFVDQIDTSSGREKYSDYSIGDTVVIYDSIARIELSGSQTYVWLETIGDAENMPRFSFSSNIMGDFGVGNSVILTFEVVEDSTGDFTLK</sequence>
<feature type="non-terminal residue" evidence="2">
    <location>
        <position position="123"/>
    </location>
</feature>
<name>A0A382JT10_9ZZZZ</name>